<dbReference type="Proteomes" id="UP000593932">
    <property type="component" value="Chromosome"/>
</dbReference>
<evidence type="ECO:0000256" key="2">
    <source>
        <dbReference type="ARBA" id="ARBA00022801"/>
    </source>
</evidence>
<dbReference type="InterPro" id="IPR029058">
    <property type="entry name" value="AB_hydrolase_fold"/>
</dbReference>
<accession>A0A7S6ZUJ6</accession>
<dbReference type="EC" id="3.1.1.-" evidence="3"/>
<organism evidence="5 6">
    <name type="scientific">Novilysobacter avium</name>
    <dbReference type="NCBI Taxonomy" id="2781023"/>
    <lineage>
        <taxon>Bacteria</taxon>
        <taxon>Pseudomonadati</taxon>
        <taxon>Pseudomonadota</taxon>
        <taxon>Gammaproteobacteria</taxon>
        <taxon>Lysobacterales</taxon>
        <taxon>Lysobacteraceae</taxon>
        <taxon>Novilysobacter</taxon>
    </lineage>
</organism>
<dbReference type="InterPro" id="IPR050309">
    <property type="entry name" value="Type-B_Carboxylest/Lipase"/>
</dbReference>
<evidence type="ECO:0000313" key="5">
    <source>
        <dbReference type="EMBL" id="QOW22040.1"/>
    </source>
</evidence>
<dbReference type="EMBL" id="CP063657">
    <property type="protein sequence ID" value="QOW22040.1"/>
    <property type="molecule type" value="Genomic_DNA"/>
</dbReference>
<dbReference type="Gene3D" id="3.40.50.1820">
    <property type="entry name" value="alpha/beta hydrolase"/>
    <property type="match status" value="1"/>
</dbReference>
<dbReference type="RefSeq" id="WP_194034589.1">
    <property type="nucleotide sequence ID" value="NZ_CP063657.1"/>
</dbReference>
<dbReference type="InterPro" id="IPR002018">
    <property type="entry name" value="CarbesteraseB"/>
</dbReference>
<evidence type="ECO:0000256" key="1">
    <source>
        <dbReference type="ARBA" id="ARBA00005964"/>
    </source>
</evidence>
<evidence type="ECO:0000256" key="3">
    <source>
        <dbReference type="RuleBase" id="RU361235"/>
    </source>
</evidence>
<protein>
    <recommendedName>
        <fullName evidence="3">Carboxylic ester hydrolase</fullName>
        <ecNumber evidence="3">3.1.1.-</ecNumber>
    </recommendedName>
</protein>
<reference evidence="5 6" key="1">
    <citation type="submission" date="2020-10" db="EMBL/GenBank/DDBJ databases">
        <title>complete genome sequencing of Lysobacter sp. H23M41.</title>
        <authorList>
            <person name="Bae J.-W."/>
            <person name="Lee S.-Y."/>
        </authorList>
    </citation>
    <scope>NUCLEOTIDE SEQUENCE [LARGE SCALE GENOMIC DNA]</scope>
    <source>
        <strain evidence="5 6">H23M41</strain>
    </source>
</reference>
<gene>
    <name evidence="5" type="ORF">INQ42_12705</name>
</gene>
<dbReference type="InterPro" id="IPR019826">
    <property type="entry name" value="Carboxylesterase_B_AS"/>
</dbReference>
<feature type="domain" description="Carboxylesterase type B" evidence="4">
    <location>
        <begin position="367"/>
        <end position="495"/>
    </location>
</feature>
<feature type="domain" description="Carboxylesterase type B" evidence="4">
    <location>
        <begin position="15"/>
        <end position="344"/>
    </location>
</feature>
<sequence>MTDRPVAGGSDELAPVVHTAQGDVRGFVDEGIAVFRGIPFAADVSGEGRWRPPGPAPEWQGVRDGTRHGAICPQSTEKRNGAVAPWLAEFEMAEDCLNLSVYSPQLKAGSKVPVIMWIHGGFARIGTGSRHDGKALAKRDAVVVTINYRLDSLGLFAHPALTARQTDEPLANYGLMDMAAALRWVQDNIDAFGGDPGNVTIAGQSSGGVAVTALMTSPMTRGLYHRAIAQSGAMANLEQARRVSVDQPGSPSLEKDGEALATALGVDPGGDVPARLRALPWQKIIAYSETRPAGAMVPVTDGRFLPGNVDRTFARGEQNPTPLMIGTTDWEQSLVANFNIPLAAILRGTSADEARSAYPALDDKPLVEEWFADTGFHAPARFLARQVAAHGGKAFVYRFSHLPADKRGSVPGAAHSDDVPYLFEPVGLPSVTVDATGKELSRIMTGYWTNFARKGDPNGPGLPRWAAVGTDDLELMDLDVPPAMQTDPRSNQIQYHLQRYQTALEAMRP</sequence>
<comment type="similarity">
    <text evidence="1 3">Belongs to the type-B carboxylesterase/lipase family.</text>
</comment>
<dbReference type="Pfam" id="PF00135">
    <property type="entry name" value="COesterase"/>
    <property type="match status" value="2"/>
</dbReference>
<dbReference type="PANTHER" id="PTHR11559">
    <property type="entry name" value="CARBOXYLESTERASE"/>
    <property type="match status" value="1"/>
</dbReference>
<keyword evidence="2 3" id="KW-0378">Hydrolase</keyword>
<dbReference type="PROSITE" id="PS00122">
    <property type="entry name" value="CARBOXYLESTERASE_B_1"/>
    <property type="match status" value="1"/>
</dbReference>
<evidence type="ECO:0000259" key="4">
    <source>
        <dbReference type="Pfam" id="PF00135"/>
    </source>
</evidence>
<proteinExistence type="inferred from homology"/>
<keyword evidence="6" id="KW-1185">Reference proteome</keyword>
<name>A0A7S6ZUJ6_9GAMM</name>
<dbReference type="SUPFAM" id="SSF53474">
    <property type="entry name" value="alpha/beta-Hydrolases"/>
    <property type="match status" value="1"/>
</dbReference>
<evidence type="ECO:0000313" key="6">
    <source>
        <dbReference type="Proteomes" id="UP000593932"/>
    </source>
</evidence>